<dbReference type="RefSeq" id="WP_070123111.1">
    <property type="nucleotide sequence ID" value="NZ_CAXSWS010000001.1"/>
</dbReference>
<proteinExistence type="predicted"/>
<reference evidence="1 2" key="1">
    <citation type="submission" date="2016-07" db="EMBL/GenBank/DDBJ databases">
        <title>Draft Genome Sequence of Bifidobacterium adolescentis strain Km 4.</title>
        <authorList>
            <person name="Danilenko V.N."/>
        </authorList>
    </citation>
    <scope>NUCLEOTIDE SEQUENCE [LARGE SCALE GENOMIC DNA]</scope>
    <source>
        <strain evidence="1 2">Km 4</strain>
    </source>
</reference>
<protein>
    <submittedName>
        <fullName evidence="1">Uncharacterized protein</fullName>
    </submittedName>
</protein>
<dbReference type="Proteomes" id="UP000175684">
    <property type="component" value="Unassembled WGS sequence"/>
</dbReference>
<name>A0A1E7XXP9_BIFAD</name>
<sequence length="83" mass="9400">MLGDERERGMYDGYGAVMRRCLELPEADVEDWIYGFTHAIWESGDADTEYARDRGAAMDCVIWSLGPTGREPREAIEKRLGGE</sequence>
<dbReference type="AlphaFoldDB" id="A0A1E7XXP9"/>
<organism evidence="1 2">
    <name type="scientific">Bifidobacterium adolescentis</name>
    <dbReference type="NCBI Taxonomy" id="1680"/>
    <lineage>
        <taxon>Bacteria</taxon>
        <taxon>Bacillati</taxon>
        <taxon>Actinomycetota</taxon>
        <taxon>Actinomycetes</taxon>
        <taxon>Bifidobacteriales</taxon>
        <taxon>Bifidobacteriaceae</taxon>
        <taxon>Bifidobacterium</taxon>
    </lineage>
</organism>
<evidence type="ECO:0000313" key="2">
    <source>
        <dbReference type="Proteomes" id="UP000175684"/>
    </source>
</evidence>
<dbReference type="EMBL" id="MAXD01000019">
    <property type="protein sequence ID" value="OFA33579.1"/>
    <property type="molecule type" value="Genomic_DNA"/>
</dbReference>
<comment type="caution">
    <text evidence="1">The sequence shown here is derived from an EMBL/GenBank/DDBJ whole genome shotgun (WGS) entry which is preliminary data.</text>
</comment>
<evidence type="ECO:0000313" key="1">
    <source>
        <dbReference type="EMBL" id="OFA33579.1"/>
    </source>
</evidence>
<accession>A0A1E7XXP9</accession>
<gene>
    <name evidence="1" type="ORF">BBK15_10155</name>
</gene>